<reference evidence="3" key="1">
    <citation type="submission" date="2021-01" db="EMBL/GenBank/DDBJ databases">
        <authorList>
            <person name="Corre E."/>
            <person name="Pelletier E."/>
            <person name="Niang G."/>
            <person name="Scheremetjew M."/>
            <person name="Finn R."/>
            <person name="Kale V."/>
            <person name="Holt S."/>
            <person name="Cochrane G."/>
            <person name="Meng A."/>
            <person name="Brown T."/>
            <person name="Cohen L."/>
        </authorList>
    </citation>
    <scope>NUCLEOTIDE SEQUENCE</scope>
    <source>
        <strain evidence="3">NIES-381</strain>
    </source>
</reference>
<name>A0A7S1NEQ2_9EUGL</name>
<evidence type="ECO:0000259" key="2">
    <source>
        <dbReference type="Pfam" id="PF17803"/>
    </source>
</evidence>
<sequence>MSDPGFASKPSILLGFLFLMTFWGIVEANPTAYCYITISDGTEYCYYYPSTGYECETGPAQDATKRNMSACNYMGLCYVPLAGNNEVCYYTAPYGYDCYYELIPAYVANMTHCDDLKANSAPEILFMSGDSATVNEDQQLLVKDIMITDLDARESEKEGKGFMDITLQATNGYVGFDPSSPGLTAQEAADAAAVLDPTLDKLDGGVEFVTGNGSLATNLQFYIRMDPLQKLFKSLVVKGKQDFNTGINGDLLTLMITANDQGNTGGTAEITTKTMRVTVNAVNDPPVITAPNQPGTFEDTQLTLSGLKVSDVDVNDGTPKTLQLTMSVTKGTLSVTVPDDVTVSVTTSAQGVNTLVMINTLSILNAALATAKYQPNHNENDDTGSGVDVLTIQVDDLAHHGQSFSSADRIATATIDLHVIAVNDHPYILIPGVLSTDEDTPLVGLNITAADVDTTDGLTVVLSVVSGTLSSPNHLPATSLSYTGNLTFMNSLFETITYTPNANFNGQDTLTIDLNDGQSQNNLMPTMYVQILVDAVNDPPTITWTCPTACAASAVPTLTVSAAQSRIFSGASDTAPRVSVADVDSADKLVQMLISTTHGTVKLSQTTGLSFTVPAAYDPLAPPDLILAMGTIADLDAAINSLTYTRVTSGVDDLVIAVNDLKNQGKGLPGTAVTLMNIN</sequence>
<keyword evidence="1" id="KW-0732">Signal</keyword>
<dbReference type="Gene3D" id="2.60.40.3440">
    <property type="match status" value="1"/>
</dbReference>
<dbReference type="Pfam" id="PF17803">
    <property type="entry name" value="Cadherin_4"/>
    <property type="match status" value="1"/>
</dbReference>
<gene>
    <name evidence="3" type="ORF">EGYM00392_LOCUS26275</name>
</gene>
<dbReference type="EMBL" id="HBGA01070202">
    <property type="protein sequence ID" value="CAD9015169.1"/>
    <property type="molecule type" value="Transcribed_RNA"/>
</dbReference>
<organism evidence="3">
    <name type="scientific">Eutreptiella gymnastica</name>
    <dbReference type="NCBI Taxonomy" id="73025"/>
    <lineage>
        <taxon>Eukaryota</taxon>
        <taxon>Discoba</taxon>
        <taxon>Euglenozoa</taxon>
        <taxon>Euglenida</taxon>
        <taxon>Spirocuta</taxon>
        <taxon>Euglenophyceae</taxon>
        <taxon>Eutreptiales</taxon>
        <taxon>Eutreptiaceae</taxon>
        <taxon>Eutreptiella</taxon>
    </lineage>
</organism>
<feature type="signal peptide" evidence="1">
    <location>
        <begin position="1"/>
        <end position="28"/>
    </location>
</feature>
<accession>A0A7S1NEQ2</accession>
<feature type="chain" id="PRO_5030587864" description="RapA2 cadherin-like domain-containing protein" evidence="1">
    <location>
        <begin position="29"/>
        <end position="679"/>
    </location>
</feature>
<evidence type="ECO:0000313" key="3">
    <source>
        <dbReference type="EMBL" id="CAD9015169.1"/>
    </source>
</evidence>
<dbReference type="InterPro" id="IPR040853">
    <property type="entry name" value="RapA2_cadherin-like"/>
</dbReference>
<evidence type="ECO:0000256" key="1">
    <source>
        <dbReference type="SAM" id="SignalP"/>
    </source>
</evidence>
<proteinExistence type="predicted"/>
<protein>
    <recommendedName>
        <fullName evidence="2">RapA2 cadherin-like domain-containing protein</fullName>
    </recommendedName>
</protein>
<dbReference type="Pfam" id="PF17963">
    <property type="entry name" value="Big_9"/>
    <property type="match status" value="1"/>
</dbReference>
<feature type="domain" description="RapA2 cadherin-like" evidence="2">
    <location>
        <begin position="274"/>
        <end position="336"/>
    </location>
</feature>
<dbReference type="AlphaFoldDB" id="A0A7S1NEQ2"/>